<sequence>MVIGLGFFIRASTKDRIEIARFGSKQSAEALEQAVMKYFRARAYQPESVPSEGMAATTNSGSVTSAASASSDQTHQTKLVGIVSPSVFMAVFLSALAAVGFGCLALIMVTIFPAWGSVLFGLVLASPLAGVFYWRKSSRPETVVIKIEPIESVPAILSTDSKTEPNAEMDSADSQGFLSQISIQGHRDEIADLYNAFSQPDIKAWAGLEKRES</sequence>
<comment type="caution">
    <text evidence="2">The sequence shown here is derived from an EMBL/GenBank/DDBJ whole genome shotgun (WGS) entry which is preliminary data.</text>
</comment>
<dbReference type="Pfam" id="PF12046">
    <property type="entry name" value="CCB1"/>
    <property type="match status" value="2"/>
</dbReference>
<feature type="transmembrane region" description="Helical" evidence="1">
    <location>
        <begin position="114"/>
        <end position="134"/>
    </location>
</feature>
<keyword evidence="1" id="KW-0812">Transmembrane</keyword>
<feature type="transmembrane region" description="Helical" evidence="1">
    <location>
        <begin position="87"/>
        <end position="108"/>
    </location>
</feature>
<evidence type="ECO:0008006" key="4">
    <source>
        <dbReference type="Google" id="ProtNLM"/>
    </source>
</evidence>
<evidence type="ECO:0000313" key="3">
    <source>
        <dbReference type="Proteomes" id="UP000249794"/>
    </source>
</evidence>
<dbReference type="InterPro" id="IPR021919">
    <property type="entry name" value="CCB1"/>
</dbReference>
<dbReference type="PANTHER" id="PTHR35302:SF1">
    <property type="entry name" value="PROTEIN COFACTOR ASSEMBLY OF COMPLEX C SUBUNIT B CCB1, CHLOROPLASTIC"/>
    <property type="match status" value="1"/>
</dbReference>
<evidence type="ECO:0000256" key="1">
    <source>
        <dbReference type="SAM" id="Phobius"/>
    </source>
</evidence>
<proteinExistence type="predicted"/>
<reference evidence="2 3" key="2">
    <citation type="submission" date="2018-06" db="EMBL/GenBank/DDBJ databases">
        <title>Metagenomic assembly of (sub)arctic Cyanobacteria and their associated microbiome from non-axenic cultures.</title>
        <authorList>
            <person name="Baurain D."/>
        </authorList>
    </citation>
    <scope>NUCLEOTIDE SEQUENCE [LARGE SCALE GENOMIC DNA]</scope>
    <source>
        <strain evidence="2">ULC027bin1</strain>
    </source>
</reference>
<dbReference type="Proteomes" id="UP000249794">
    <property type="component" value="Unassembled WGS sequence"/>
</dbReference>
<keyword evidence="1" id="KW-0472">Membrane</keyword>
<gene>
    <name evidence="2" type="ORF">DCF15_14215</name>
</gene>
<name>A0A2W4X4T3_9CYAN</name>
<protein>
    <recommendedName>
        <fullName evidence="4">Cofactor assembly of complex C subunit B</fullName>
    </recommendedName>
</protein>
<reference evidence="3" key="1">
    <citation type="submission" date="2018-04" db="EMBL/GenBank/DDBJ databases">
        <authorList>
            <person name="Cornet L."/>
        </authorList>
    </citation>
    <scope>NUCLEOTIDE SEQUENCE [LARGE SCALE GENOMIC DNA]</scope>
</reference>
<dbReference type="AlphaFoldDB" id="A0A2W4X4T3"/>
<dbReference type="EMBL" id="QBMP01000155">
    <property type="protein sequence ID" value="PZO52076.1"/>
    <property type="molecule type" value="Genomic_DNA"/>
</dbReference>
<evidence type="ECO:0000313" key="2">
    <source>
        <dbReference type="EMBL" id="PZO52076.1"/>
    </source>
</evidence>
<organism evidence="2 3">
    <name type="scientific">Phormidesmis priestleyi</name>
    <dbReference type="NCBI Taxonomy" id="268141"/>
    <lineage>
        <taxon>Bacteria</taxon>
        <taxon>Bacillati</taxon>
        <taxon>Cyanobacteriota</taxon>
        <taxon>Cyanophyceae</taxon>
        <taxon>Leptolyngbyales</taxon>
        <taxon>Leptolyngbyaceae</taxon>
        <taxon>Phormidesmis</taxon>
    </lineage>
</organism>
<keyword evidence="1" id="KW-1133">Transmembrane helix</keyword>
<dbReference type="PANTHER" id="PTHR35302">
    <property type="match status" value="1"/>
</dbReference>
<accession>A0A2W4X4T3</accession>